<feature type="binding site" evidence="8">
    <location>
        <position position="390"/>
    </location>
    <ligand>
        <name>Mn(2+)</name>
        <dbReference type="ChEBI" id="CHEBI:29035"/>
        <label>2</label>
    </ligand>
</feature>
<accession>B1VHG4</accession>
<feature type="active site" evidence="8">
    <location>
        <position position="392"/>
    </location>
</feature>
<keyword evidence="8" id="KW-0479">Metal-binding</keyword>
<dbReference type="Pfam" id="PF00883">
    <property type="entry name" value="Peptidase_M17"/>
    <property type="match status" value="1"/>
</dbReference>
<dbReference type="PANTHER" id="PTHR11963:SF23">
    <property type="entry name" value="CYTOSOL AMINOPEPTIDASE"/>
    <property type="match status" value="1"/>
</dbReference>
<dbReference type="RefSeq" id="WP_012360493.1">
    <property type="nucleotide sequence ID" value="NC_010545.1"/>
</dbReference>
<comment type="similarity">
    <text evidence="3 8">Belongs to the peptidase M17 family.</text>
</comment>
<dbReference type="HOGENOM" id="CLU_013734_2_0_11"/>
<evidence type="ECO:0000313" key="11">
    <source>
        <dbReference type="Proteomes" id="UP000001727"/>
    </source>
</evidence>
<dbReference type="GeneID" id="60604026"/>
<evidence type="ECO:0000256" key="1">
    <source>
        <dbReference type="ARBA" id="ARBA00000135"/>
    </source>
</evidence>
<gene>
    <name evidence="8" type="primary">pepA</name>
    <name evidence="10" type="ordered locus">cu1245</name>
</gene>
<dbReference type="STRING" id="504474.cu1245"/>
<protein>
    <recommendedName>
        <fullName evidence="8">Probable cytosol aminopeptidase</fullName>
        <ecNumber evidence="8">3.4.11.1</ecNumber>
    </recommendedName>
    <alternativeName>
        <fullName evidence="8">Leucine aminopeptidase</fullName>
        <shortName evidence="8">LAP</shortName>
        <ecNumber evidence="8">3.4.11.10</ecNumber>
    </alternativeName>
    <alternativeName>
        <fullName evidence="8">Leucyl aminopeptidase</fullName>
    </alternativeName>
</protein>
<evidence type="ECO:0000256" key="6">
    <source>
        <dbReference type="ARBA" id="ARBA00022801"/>
    </source>
</evidence>
<dbReference type="Proteomes" id="UP000001727">
    <property type="component" value="Chromosome"/>
</dbReference>
<dbReference type="Gene3D" id="3.40.630.10">
    <property type="entry name" value="Zn peptidases"/>
    <property type="match status" value="1"/>
</dbReference>
<keyword evidence="4 8" id="KW-0031">Aminopeptidase</keyword>
<dbReference type="SUPFAM" id="SSF52949">
    <property type="entry name" value="Macro domain-like"/>
    <property type="match status" value="1"/>
</dbReference>
<keyword evidence="6 8" id="KW-0378">Hydrolase</keyword>
<proteinExistence type="inferred from homology"/>
<dbReference type="EC" id="3.4.11.1" evidence="8"/>
<dbReference type="EMBL" id="AM942444">
    <property type="protein sequence ID" value="CAQ05205.1"/>
    <property type="molecule type" value="Genomic_DNA"/>
</dbReference>
<dbReference type="Pfam" id="PF02789">
    <property type="entry name" value="Peptidase_M17_N"/>
    <property type="match status" value="1"/>
</dbReference>
<keyword evidence="11" id="KW-1185">Reference proteome</keyword>
<dbReference type="EC" id="3.4.11.10" evidence="8"/>
<dbReference type="Gene3D" id="3.40.220.10">
    <property type="entry name" value="Leucine Aminopeptidase, subunit E, domain 1"/>
    <property type="match status" value="1"/>
</dbReference>
<dbReference type="PRINTS" id="PR00481">
    <property type="entry name" value="LAMNOPPTDASE"/>
</dbReference>
<dbReference type="NCBIfam" id="NF002073">
    <property type="entry name" value="PRK00913.1-2"/>
    <property type="match status" value="1"/>
</dbReference>
<dbReference type="HAMAP" id="MF_00181">
    <property type="entry name" value="Cytosol_peptidase_M17"/>
    <property type="match status" value="1"/>
</dbReference>
<feature type="binding site" evidence="8">
    <location>
        <position position="388"/>
    </location>
    <ligand>
        <name>Mn(2+)</name>
        <dbReference type="ChEBI" id="CHEBI:29035"/>
        <label>1</label>
    </ligand>
</feature>
<dbReference type="AlphaFoldDB" id="B1VHG4"/>
<dbReference type="KEGG" id="cur:cu1245"/>
<dbReference type="GO" id="GO:0030145">
    <property type="term" value="F:manganese ion binding"/>
    <property type="evidence" value="ECO:0007669"/>
    <property type="project" value="UniProtKB-UniRule"/>
</dbReference>
<comment type="cofactor">
    <cofactor evidence="8">
        <name>Mn(2+)</name>
        <dbReference type="ChEBI" id="CHEBI:29035"/>
    </cofactor>
    <text evidence="8">Binds 2 manganese ions per subunit.</text>
</comment>
<sequence>MTTQPGQPIALDPAQIYSALPNRGTMPTIDLVAELPADAEVDTLIVPVFQGANGLELAATGSGLLSKEQEITLWRVLTSVGATGKREELTPVPGELLATEGSAPATKILALGLGDIDDSTDEDIRELAGVASRAAGLGSKVVSSLGLISPEAALVGHALGGYRFAGFKGASAKNAASQDAAGQDAAGQDDAAASDSPVTITVLAREADAALLAQAQVDAAAVALARDFVNTPANFLYPETYANTIREIAEAVGLGVEILDEKELEQKGYGGIVGVGKGSEHAPRLVRLTHEPSADNEAPQVALVGKGVTFDTGGISLKPGANMWDMISDMGGSAAVVATMVAAARLDLPMKVIATIPLAENTPSSTATRPGDVLRHYNGLTTEVLNTDAEGRLILADAMARACEDEPDYLIETATLTGAQMVALGNRTPGVMGSIAFRDKVAELSQEIGENGWAMPLPPELGEALKSDVADLRNISASRWGGMSVAGHYLANFVTEGVEWVHIDIAGPAYNTEGAFGYTPKRGTGVPVRTILATLRHLAGTTKGG</sequence>
<dbReference type="GO" id="GO:0006508">
    <property type="term" value="P:proteolysis"/>
    <property type="evidence" value="ECO:0007669"/>
    <property type="project" value="UniProtKB-KW"/>
</dbReference>
<comment type="subcellular location">
    <subcellularLocation>
        <location evidence="8">Cytoplasm</location>
    </subcellularLocation>
</comment>
<evidence type="ECO:0000313" key="10">
    <source>
        <dbReference type="EMBL" id="CAQ05205.1"/>
    </source>
</evidence>
<dbReference type="InterPro" id="IPR023042">
    <property type="entry name" value="Peptidase_M17_leu_NH2_pept"/>
</dbReference>
<evidence type="ECO:0000256" key="5">
    <source>
        <dbReference type="ARBA" id="ARBA00022670"/>
    </source>
</evidence>
<comment type="catalytic activity">
    <reaction evidence="2 8">
        <text>Release of an N-terminal amino acid, preferentially leucine, but not glutamic or aspartic acids.</text>
        <dbReference type="EC" id="3.4.11.10"/>
    </reaction>
</comment>
<evidence type="ECO:0000259" key="9">
    <source>
        <dbReference type="PROSITE" id="PS00631"/>
    </source>
</evidence>
<dbReference type="InterPro" id="IPR011356">
    <property type="entry name" value="Leucine_aapep/pepB"/>
</dbReference>
<comment type="catalytic activity">
    <reaction evidence="1 8">
        <text>Release of an N-terminal amino acid, Xaa-|-Yaa-, in which Xaa is preferably Leu, but may be other amino acids including Pro although not Arg or Lys, and Yaa may be Pro. Amino acid amides and methyl esters are also readily hydrolyzed, but rates on arylamides are exceedingly low.</text>
        <dbReference type="EC" id="3.4.11.1"/>
    </reaction>
</comment>
<dbReference type="GO" id="GO:0070006">
    <property type="term" value="F:metalloaminopeptidase activity"/>
    <property type="evidence" value="ECO:0007669"/>
    <property type="project" value="InterPro"/>
</dbReference>
<keyword evidence="5 8" id="KW-0645">Protease</keyword>
<feature type="binding site" evidence="8">
    <location>
        <position position="311"/>
    </location>
    <ligand>
        <name>Mn(2+)</name>
        <dbReference type="ChEBI" id="CHEBI:29035"/>
        <label>2</label>
    </ligand>
</feature>
<feature type="domain" description="Cytosol aminopeptidase" evidence="9">
    <location>
        <begin position="386"/>
        <end position="393"/>
    </location>
</feature>
<keyword evidence="8" id="KW-0464">Manganese</keyword>
<dbReference type="GO" id="GO:0005737">
    <property type="term" value="C:cytoplasm"/>
    <property type="evidence" value="ECO:0007669"/>
    <property type="project" value="UniProtKB-SubCell"/>
</dbReference>
<dbReference type="PROSITE" id="PS00631">
    <property type="entry name" value="CYTOSOL_AP"/>
    <property type="match status" value="1"/>
</dbReference>
<keyword evidence="8" id="KW-0963">Cytoplasm</keyword>
<dbReference type="eggNOG" id="COG0260">
    <property type="taxonomic scope" value="Bacteria"/>
</dbReference>
<evidence type="ECO:0000256" key="4">
    <source>
        <dbReference type="ARBA" id="ARBA00022438"/>
    </source>
</evidence>
<organism evidence="10 11">
    <name type="scientific">Corynebacterium urealyticum (strain ATCC 43042 / DSM 7109)</name>
    <dbReference type="NCBI Taxonomy" id="504474"/>
    <lineage>
        <taxon>Bacteria</taxon>
        <taxon>Bacillati</taxon>
        <taxon>Actinomycetota</taxon>
        <taxon>Actinomycetes</taxon>
        <taxon>Mycobacteriales</taxon>
        <taxon>Corynebacteriaceae</taxon>
        <taxon>Corynebacterium</taxon>
    </lineage>
</organism>
<evidence type="ECO:0000256" key="3">
    <source>
        <dbReference type="ARBA" id="ARBA00009528"/>
    </source>
</evidence>
<dbReference type="InterPro" id="IPR000819">
    <property type="entry name" value="Peptidase_M17_C"/>
</dbReference>
<dbReference type="InterPro" id="IPR043472">
    <property type="entry name" value="Macro_dom-like"/>
</dbReference>
<dbReference type="SUPFAM" id="SSF53187">
    <property type="entry name" value="Zn-dependent exopeptidases"/>
    <property type="match status" value="1"/>
</dbReference>
<comment type="function">
    <text evidence="7 8">Presumably involved in the processing and regular turnover of intracellular proteins. Catalyzes the removal of unsubstituted N-terminal amino acids from various peptides.</text>
</comment>
<feature type="binding site" evidence="8">
    <location>
        <position position="329"/>
    </location>
    <ligand>
        <name>Mn(2+)</name>
        <dbReference type="ChEBI" id="CHEBI:29035"/>
        <label>2</label>
    </ligand>
</feature>
<feature type="active site" evidence="8">
    <location>
        <position position="318"/>
    </location>
</feature>
<feature type="binding site" evidence="8">
    <location>
        <position position="311"/>
    </location>
    <ligand>
        <name>Mn(2+)</name>
        <dbReference type="ChEBI" id="CHEBI:29035"/>
        <label>1</label>
    </ligand>
</feature>
<name>B1VHG4_CORU7</name>
<dbReference type="PANTHER" id="PTHR11963">
    <property type="entry name" value="LEUCINE AMINOPEPTIDASE-RELATED"/>
    <property type="match status" value="1"/>
</dbReference>
<feature type="binding site" evidence="8">
    <location>
        <position position="390"/>
    </location>
    <ligand>
        <name>Mn(2+)</name>
        <dbReference type="ChEBI" id="CHEBI:29035"/>
        <label>1</label>
    </ligand>
</feature>
<evidence type="ECO:0000256" key="8">
    <source>
        <dbReference type="HAMAP-Rule" id="MF_00181"/>
    </source>
</evidence>
<dbReference type="InterPro" id="IPR008283">
    <property type="entry name" value="Peptidase_M17_N"/>
</dbReference>
<evidence type="ECO:0000256" key="2">
    <source>
        <dbReference type="ARBA" id="ARBA00000967"/>
    </source>
</evidence>
<reference evidence="10 11" key="1">
    <citation type="journal article" date="2008" name="J. Biotechnol.">
        <title>The lifestyle of Corynebacterium urealyticum derived from its complete genome sequence established by pyrosequencing.</title>
        <authorList>
            <person name="Tauch A."/>
            <person name="Trost E."/>
            <person name="Tilker A."/>
            <person name="Ludewig U."/>
            <person name="Schneiker S."/>
            <person name="Goesmann A."/>
            <person name="Arnold W."/>
            <person name="Bekel T."/>
            <person name="Brinkrolf K."/>
            <person name="Brune I."/>
            <person name="Goetker S."/>
            <person name="Kalinowski J."/>
            <person name="Kamp P.-B."/>
            <person name="Lobo F.P."/>
            <person name="Viehoever P."/>
            <person name="Weisshaar B."/>
            <person name="Soriano F."/>
            <person name="Droege M."/>
            <person name="Puehler A."/>
        </authorList>
    </citation>
    <scope>NUCLEOTIDE SEQUENCE [LARGE SCALE GENOMIC DNA]</scope>
    <source>
        <strain evidence="11">ATCC 43042 / DSM 7109</strain>
    </source>
</reference>
<feature type="binding site" evidence="8">
    <location>
        <position position="306"/>
    </location>
    <ligand>
        <name>Mn(2+)</name>
        <dbReference type="ChEBI" id="CHEBI:29035"/>
        <label>2</label>
    </ligand>
</feature>
<dbReference type="CDD" id="cd00433">
    <property type="entry name" value="Peptidase_M17"/>
    <property type="match status" value="1"/>
</dbReference>
<evidence type="ECO:0000256" key="7">
    <source>
        <dbReference type="ARBA" id="ARBA00049972"/>
    </source>
</evidence>